<dbReference type="InterPro" id="IPR000760">
    <property type="entry name" value="Inositol_monophosphatase-like"/>
</dbReference>
<feature type="binding site" evidence="6">
    <location>
        <position position="102"/>
    </location>
    <ligand>
        <name>Mg(2+)</name>
        <dbReference type="ChEBI" id="CHEBI:18420"/>
        <label>1</label>
        <note>catalytic</note>
    </ligand>
</feature>
<comment type="caution">
    <text evidence="8">The sequence shown here is derived from an EMBL/GenBank/DDBJ whole genome shotgun (WGS) entry which is preliminary data.</text>
</comment>
<dbReference type="PANTHER" id="PTHR43200:SF2">
    <property type="entry name" value="3'(2'),5'-BISPHOSPHATE NUCLEOTIDASE"/>
    <property type="match status" value="1"/>
</dbReference>
<evidence type="ECO:0000313" key="8">
    <source>
        <dbReference type="EMBL" id="KJK61521.1"/>
    </source>
</evidence>
<dbReference type="Proteomes" id="UP000033540">
    <property type="component" value="Unassembled WGS sequence"/>
</dbReference>
<dbReference type="PANTHER" id="PTHR43200">
    <property type="entry name" value="PHOSPHATASE"/>
    <property type="match status" value="1"/>
</dbReference>
<protein>
    <submittedName>
        <fullName evidence="8">PAPphosphatase</fullName>
    </submittedName>
</protein>
<organism evidence="8 9">
    <name type="scientific">Aspergillus parasiticus (strain ATCC 56775 / NRRL 5862 / SRRC 143 / SU-1)</name>
    <dbReference type="NCBI Taxonomy" id="1403190"/>
    <lineage>
        <taxon>Eukaryota</taxon>
        <taxon>Fungi</taxon>
        <taxon>Dikarya</taxon>
        <taxon>Ascomycota</taxon>
        <taxon>Pezizomycotina</taxon>
        <taxon>Eurotiomycetes</taxon>
        <taxon>Eurotiomycetidae</taxon>
        <taxon>Eurotiales</taxon>
        <taxon>Aspergillaceae</taxon>
        <taxon>Aspergillus</taxon>
        <taxon>Aspergillus subgen. Circumdati</taxon>
    </lineage>
</organism>
<feature type="binding site" evidence="6">
    <location>
        <position position="173"/>
    </location>
    <ligand>
        <name>Mg(2+)</name>
        <dbReference type="ChEBI" id="CHEBI:18420"/>
        <label>1</label>
        <note>catalytic</note>
    </ligand>
</feature>
<dbReference type="InterPro" id="IPR051090">
    <property type="entry name" value="Inositol_monoP_superfamily"/>
</dbReference>
<evidence type="ECO:0000256" key="1">
    <source>
        <dbReference type="ARBA" id="ARBA00001946"/>
    </source>
</evidence>
<comment type="cofactor">
    <cofactor evidence="1 6">
        <name>Mg(2+)</name>
        <dbReference type="ChEBI" id="CHEBI:18420"/>
    </cofactor>
</comment>
<dbReference type="STRING" id="1403190.A0A0F0I2X8"/>
<evidence type="ECO:0000256" key="2">
    <source>
        <dbReference type="ARBA" id="ARBA00009759"/>
    </source>
</evidence>
<proteinExistence type="inferred from homology"/>
<dbReference type="OrthoDB" id="411145at2759"/>
<keyword evidence="4" id="KW-0378">Hydrolase</keyword>
<comment type="similarity">
    <text evidence="2">Belongs to the inositol monophosphatase superfamily.</text>
</comment>
<feature type="compositionally biased region" description="Polar residues" evidence="7">
    <location>
        <begin position="1"/>
        <end position="10"/>
    </location>
</feature>
<dbReference type="InterPro" id="IPR020583">
    <property type="entry name" value="Inositol_monoP_metal-BS"/>
</dbReference>
<evidence type="ECO:0000256" key="7">
    <source>
        <dbReference type="SAM" id="MobiDB-lite"/>
    </source>
</evidence>
<dbReference type="AlphaFoldDB" id="A0A0F0I2X8"/>
<evidence type="ECO:0000256" key="6">
    <source>
        <dbReference type="PIRSR" id="PIRSR600760-2"/>
    </source>
</evidence>
<accession>A0A0F0I2X8</accession>
<dbReference type="GO" id="GO:0008441">
    <property type="term" value="F:3'(2'),5'-bisphosphate nucleotidase activity"/>
    <property type="evidence" value="ECO:0007669"/>
    <property type="project" value="TreeGrafter"/>
</dbReference>
<gene>
    <name evidence="8" type="ORF">P875_00042233</name>
</gene>
<dbReference type="SUPFAM" id="SSF56655">
    <property type="entry name" value="Carbohydrate phosphatase"/>
    <property type="match status" value="1"/>
</dbReference>
<keyword evidence="3 6" id="KW-0479">Metal-binding</keyword>
<feature type="binding site" evidence="6">
    <location>
        <position position="172"/>
    </location>
    <ligand>
        <name>Mg(2+)</name>
        <dbReference type="ChEBI" id="CHEBI:18420"/>
        <label>1</label>
        <note>catalytic</note>
    </ligand>
</feature>
<reference evidence="8 9" key="1">
    <citation type="submission" date="2015-02" db="EMBL/GenBank/DDBJ databases">
        <title>Draft genome sequence of Aspergillus parasiticus SU-1.</title>
        <authorList>
            <person name="Yu J."/>
            <person name="Fedorova N."/>
            <person name="Yin Y."/>
            <person name="Losada L."/>
            <person name="Zafar N."/>
            <person name="Taujale R."/>
            <person name="Ehrlich K.C."/>
            <person name="Bhatnagar D."/>
            <person name="Cleveland T.E."/>
            <person name="Bennett J.W."/>
            <person name="Nierman W.C."/>
        </authorList>
    </citation>
    <scope>NUCLEOTIDE SEQUENCE [LARGE SCALE GENOMIC DNA]</scope>
    <source>
        <strain evidence="9">ATCC 56775 / NRRL 5862 / SRRC 143 / SU-1</strain>
    </source>
</reference>
<dbReference type="PROSITE" id="PS00629">
    <property type="entry name" value="IMP_1"/>
    <property type="match status" value="1"/>
</dbReference>
<evidence type="ECO:0000256" key="4">
    <source>
        <dbReference type="ARBA" id="ARBA00022801"/>
    </source>
</evidence>
<dbReference type="EMBL" id="JZEE01000674">
    <property type="protein sequence ID" value="KJK61521.1"/>
    <property type="molecule type" value="Genomic_DNA"/>
</dbReference>
<evidence type="ECO:0000256" key="5">
    <source>
        <dbReference type="ARBA" id="ARBA00022842"/>
    </source>
</evidence>
<dbReference type="GO" id="GO:0000103">
    <property type="term" value="P:sulfate assimilation"/>
    <property type="evidence" value="ECO:0007669"/>
    <property type="project" value="TreeGrafter"/>
</dbReference>
<dbReference type="GO" id="GO:0046872">
    <property type="term" value="F:metal ion binding"/>
    <property type="evidence" value="ECO:0007669"/>
    <property type="project" value="UniProtKB-KW"/>
</dbReference>
<evidence type="ECO:0000256" key="3">
    <source>
        <dbReference type="ARBA" id="ARBA00022723"/>
    </source>
</evidence>
<sequence length="395" mass="43964">MTTKPINNNSQEERQKQKGEEEEEETMTNETAPSPNYDKELRIASLAVHRASILTKIVQRDLEIDTIHKPDGSPVTIVDFAAQAILVSVLRHYFPNDVFVGEESASMLRDDPVLARRVWKLVSTMTRVDDAETDGQALAVMPQSIEEMLGAIDIGGDGDGAGSQRTWFLDPIDGTATFIRGQQYAVSVALVEEGEQKVGVVGCPNLAFKSTSVHEDVVDRDGYGMMLFAVRGQGAYKRQMTLSSLGPSQKTSLSPWQRMGERITFTESSISGVIHQKKHKFIRDILFANPVVDLYSMQVKYAALAIGACNAMIRLPKDKDHRFPAWHHAGGVLIFEESGGKVTDLYGRPFNYALGRRLADNEGLVAAKPVLHTDLLRYSRYVYERNQPKRCMKST</sequence>
<dbReference type="CDD" id="cd01517">
    <property type="entry name" value="PAP_phosphatase"/>
    <property type="match status" value="1"/>
</dbReference>
<keyword evidence="5 6" id="KW-0460">Magnesium</keyword>
<feature type="binding site" evidence="6">
    <location>
        <position position="170"/>
    </location>
    <ligand>
        <name>Mg(2+)</name>
        <dbReference type="ChEBI" id="CHEBI:18420"/>
        <label>1</label>
        <note>catalytic</note>
    </ligand>
</feature>
<dbReference type="Gene3D" id="3.40.190.80">
    <property type="match status" value="1"/>
</dbReference>
<dbReference type="Pfam" id="PF00459">
    <property type="entry name" value="Inositol_P"/>
    <property type="match status" value="1"/>
</dbReference>
<name>A0A0F0I2X8_ASPPU</name>
<evidence type="ECO:0000313" key="9">
    <source>
        <dbReference type="Proteomes" id="UP000033540"/>
    </source>
</evidence>
<dbReference type="Gene3D" id="3.30.540.10">
    <property type="entry name" value="Fructose-1,6-Bisphosphatase, subunit A, domain 1"/>
    <property type="match status" value="1"/>
</dbReference>
<feature type="region of interest" description="Disordered" evidence="7">
    <location>
        <begin position="1"/>
        <end position="37"/>
    </location>
</feature>